<dbReference type="InterPro" id="IPR005135">
    <property type="entry name" value="Endo/exonuclease/phosphatase"/>
</dbReference>
<dbReference type="OrthoDB" id="276515at2759"/>
<dbReference type="Gene3D" id="3.60.10.10">
    <property type="entry name" value="Endonuclease/exonuclease/phosphatase"/>
    <property type="match status" value="1"/>
</dbReference>
<accession>A0A179F1M5</accession>
<feature type="chain" id="PRO_5008101187" evidence="1">
    <location>
        <begin position="20"/>
        <end position="519"/>
    </location>
</feature>
<comment type="caution">
    <text evidence="3">The sequence shown here is derived from an EMBL/GenBank/DDBJ whole genome shotgun (WGS) entry which is preliminary data.</text>
</comment>
<dbReference type="AlphaFoldDB" id="A0A179F1M5"/>
<proteinExistence type="predicted"/>
<dbReference type="Gene3D" id="2.60.40.10">
    <property type="entry name" value="Immunoglobulins"/>
    <property type="match status" value="1"/>
</dbReference>
<protein>
    <submittedName>
        <fullName evidence="3">Exonuclease III</fullName>
    </submittedName>
</protein>
<dbReference type="SUPFAM" id="SSF49313">
    <property type="entry name" value="Cadherin-like"/>
    <property type="match status" value="1"/>
</dbReference>
<sequence length="519" mass="56819">MRLSSFLPAVFAALAAATAVPRAQSGFKSETAARAISANTTTSLAAVAGPPLTFNYSTPDPDSKNWIGIWNDYYGGPDNQTSVANSLAWNWADKAQGSVQVDVSKLQAGRYKAYFLAKGGYKWLADPIEVFVPGTGPLEFLIKNLTTQHARVDDAFVAVVSGLLANPKDQNTTYAVINRHCADWVSISKNGTITGTPTARGLTKFTVAATGSDGSVAHLPVTVPVVNAKDALVEKLKVLTFNIWQGGKNVNDYHRKQLNFLTGIDADVVGMQESFFRDGLRLAKALGWYVWQSNDASIISRYPIVEVYPQVAAGGAVRIAVDGENSQIIMYNAHLGYDPYGPYDFCFSHYDKAKVLEREAESGRTPQIIEIMGRMKPQIANYKDVPVILTGDFNAPSHLDWTNGTAKQHCGVGDFGWPSSVHPIEGGLIDSFREMHPDPVKTPGITWSPIYLKNNDRDEPMDRIDFIYHKGMKTLSSEVVLVGNPTPEPNHKNNEWTSDHAAVLSTFKIPNKRQQSIQA</sequence>
<dbReference type="Pfam" id="PF03372">
    <property type="entry name" value="Exo_endo_phos"/>
    <property type="match status" value="1"/>
</dbReference>
<dbReference type="InterPro" id="IPR015919">
    <property type="entry name" value="Cadherin-like_sf"/>
</dbReference>
<dbReference type="InterPro" id="IPR036691">
    <property type="entry name" value="Endo/exonu/phosph_ase_sf"/>
</dbReference>
<dbReference type="PANTHER" id="PTHR41349">
    <property type="match status" value="1"/>
</dbReference>
<dbReference type="EMBL" id="LSBJ02000010">
    <property type="protein sequence ID" value="OAQ59180.1"/>
    <property type="molecule type" value="Genomic_DNA"/>
</dbReference>
<evidence type="ECO:0000256" key="1">
    <source>
        <dbReference type="SAM" id="SignalP"/>
    </source>
</evidence>
<keyword evidence="1" id="KW-0732">Signal</keyword>
<gene>
    <name evidence="3" type="ORF">VFPPC_10208</name>
</gene>
<dbReference type="KEGG" id="pchm:VFPPC_10208"/>
<dbReference type="RefSeq" id="XP_018137235.1">
    <property type="nucleotide sequence ID" value="XM_018288619.1"/>
</dbReference>
<dbReference type="GO" id="GO:0016020">
    <property type="term" value="C:membrane"/>
    <property type="evidence" value="ECO:0007669"/>
    <property type="project" value="InterPro"/>
</dbReference>
<feature type="signal peptide" evidence="1">
    <location>
        <begin position="1"/>
        <end position="19"/>
    </location>
</feature>
<keyword evidence="3" id="KW-0378">Hydrolase</keyword>
<dbReference type="Proteomes" id="UP000078397">
    <property type="component" value="Unassembled WGS sequence"/>
</dbReference>
<dbReference type="GO" id="GO:0005509">
    <property type="term" value="F:calcium ion binding"/>
    <property type="evidence" value="ECO:0007669"/>
    <property type="project" value="InterPro"/>
</dbReference>
<dbReference type="GO" id="GO:0004527">
    <property type="term" value="F:exonuclease activity"/>
    <property type="evidence" value="ECO:0007669"/>
    <property type="project" value="UniProtKB-KW"/>
</dbReference>
<evidence type="ECO:0000259" key="2">
    <source>
        <dbReference type="Pfam" id="PF03372"/>
    </source>
</evidence>
<dbReference type="PANTHER" id="PTHR41349:SF1">
    <property type="entry name" value="PROTEIN CBG08683"/>
    <property type="match status" value="1"/>
</dbReference>
<evidence type="ECO:0000313" key="3">
    <source>
        <dbReference type="EMBL" id="OAQ59180.1"/>
    </source>
</evidence>
<organism evidence="3 4">
    <name type="scientific">Pochonia chlamydosporia 170</name>
    <dbReference type="NCBI Taxonomy" id="1380566"/>
    <lineage>
        <taxon>Eukaryota</taxon>
        <taxon>Fungi</taxon>
        <taxon>Dikarya</taxon>
        <taxon>Ascomycota</taxon>
        <taxon>Pezizomycotina</taxon>
        <taxon>Sordariomycetes</taxon>
        <taxon>Hypocreomycetidae</taxon>
        <taxon>Hypocreales</taxon>
        <taxon>Clavicipitaceae</taxon>
        <taxon>Pochonia</taxon>
    </lineage>
</organism>
<keyword evidence="3" id="KW-0269">Exonuclease</keyword>
<dbReference type="InterPro" id="IPR013783">
    <property type="entry name" value="Ig-like_fold"/>
</dbReference>
<keyword evidence="4" id="KW-1185">Reference proteome</keyword>
<dbReference type="GeneID" id="28852613"/>
<keyword evidence="3" id="KW-0540">Nuclease</keyword>
<dbReference type="SUPFAM" id="SSF56219">
    <property type="entry name" value="DNase I-like"/>
    <property type="match status" value="1"/>
</dbReference>
<feature type="domain" description="Endonuclease/exonuclease/phosphatase" evidence="2">
    <location>
        <begin position="239"/>
        <end position="500"/>
    </location>
</feature>
<dbReference type="STRING" id="1380566.A0A179F1M5"/>
<evidence type="ECO:0000313" key="4">
    <source>
        <dbReference type="Proteomes" id="UP000078397"/>
    </source>
</evidence>
<reference evidence="3 4" key="1">
    <citation type="journal article" date="2016" name="PLoS Pathog.">
        <title>Biosynthesis of antibiotic leucinostatins in bio-control fungus Purpureocillium lilacinum and their inhibition on phytophthora revealed by genome mining.</title>
        <authorList>
            <person name="Wang G."/>
            <person name="Liu Z."/>
            <person name="Lin R."/>
            <person name="Li E."/>
            <person name="Mao Z."/>
            <person name="Ling J."/>
            <person name="Yang Y."/>
            <person name="Yin W.B."/>
            <person name="Xie B."/>
        </authorList>
    </citation>
    <scope>NUCLEOTIDE SEQUENCE [LARGE SCALE GENOMIC DNA]</scope>
    <source>
        <strain evidence="3">170</strain>
    </source>
</reference>
<name>A0A179F1M5_METCM</name>